<evidence type="ECO:0000259" key="7">
    <source>
        <dbReference type="PROSITE" id="PS50110"/>
    </source>
</evidence>
<dbReference type="SMART" id="SM00448">
    <property type="entry name" value="REC"/>
    <property type="match status" value="1"/>
</dbReference>
<accession>A0A6V8KP00</accession>
<protein>
    <submittedName>
        <fullName evidence="8">DNA-binding response regulator</fullName>
    </submittedName>
</protein>
<dbReference type="AlphaFoldDB" id="A0A6V8KP00"/>
<dbReference type="SUPFAM" id="SSF46894">
    <property type="entry name" value="C-terminal effector domain of the bipartite response regulators"/>
    <property type="match status" value="1"/>
</dbReference>
<evidence type="ECO:0000313" key="9">
    <source>
        <dbReference type="Proteomes" id="UP000482960"/>
    </source>
</evidence>
<sequence length="217" mass="22766">MAIRVLLVDDQPMVRAGLALLLAAEPDIEVVAEAGDADEALAAWRLTDPAVAVLDVRMPGTSGVDLARTLLAGDGRLQVLMLTSFNDEDAVVAAVRAGAAGFILKDAAPQRLAEAVRALASGDGWLDPAVTRAVLSRLGPTSPLPPPSRTTIARLTTRERDVLSLAAYGLSNAEIAARLVVAESTVKTHMSGVLLKLGLRDRVQAVALAYRYGLVNE</sequence>
<keyword evidence="3 8" id="KW-0238">DNA-binding</keyword>
<dbReference type="InterPro" id="IPR001789">
    <property type="entry name" value="Sig_transdc_resp-reg_receiver"/>
</dbReference>
<dbReference type="Gene3D" id="3.40.50.2300">
    <property type="match status" value="1"/>
</dbReference>
<reference evidence="8 9" key="1">
    <citation type="submission" date="2020-03" db="EMBL/GenBank/DDBJ databases">
        <title>Whole genome shotgun sequence of Phytohabitans rumicis NBRC 108638.</title>
        <authorList>
            <person name="Komaki H."/>
            <person name="Tamura T."/>
        </authorList>
    </citation>
    <scope>NUCLEOTIDE SEQUENCE [LARGE SCALE GENOMIC DNA]</scope>
    <source>
        <strain evidence="8 9">NBRC 108638</strain>
    </source>
</reference>
<dbReference type="GO" id="GO:0006355">
    <property type="term" value="P:regulation of DNA-templated transcription"/>
    <property type="evidence" value="ECO:0007669"/>
    <property type="project" value="InterPro"/>
</dbReference>
<dbReference type="PROSITE" id="PS50043">
    <property type="entry name" value="HTH_LUXR_2"/>
    <property type="match status" value="1"/>
</dbReference>
<dbReference type="PANTHER" id="PTHR43214">
    <property type="entry name" value="TWO-COMPONENT RESPONSE REGULATOR"/>
    <property type="match status" value="1"/>
</dbReference>
<dbReference type="InterPro" id="IPR011006">
    <property type="entry name" value="CheY-like_superfamily"/>
</dbReference>
<evidence type="ECO:0000256" key="5">
    <source>
        <dbReference type="PROSITE-ProRule" id="PRU00169"/>
    </source>
</evidence>
<dbReference type="PANTHER" id="PTHR43214:SF24">
    <property type="entry name" value="TRANSCRIPTIONAL REGULATORY PROTEIN NARL-RELATED"/>
    <property type="match status" value="1"/>
</dbReference>
<dbReference type="InterPro" id="IPR016032">
    <property type="entry name" value="Sig_transdc_resp-reg_C-effctor"/>
</dbReference>
<dbReference type="EMBL" id="BLPG01000001">
    <property type="protein sequence ID" value="GFJ86882.1"/>
    <property type="molecule type" value="Genomic_DNA"/>
</dbReference>
<dbReference type="InterPro" id="IPR000792">
    <property type="entry name" value="Tscrpt_reg_LuxR_C"/>
</dbReference>
<comment type="caution">
    <text evidence="8">The sequence shown here is derived from an EMBL/GenBank/DDBJ whole genome shotgun (WGS) entry which is preliminary data.</text>
</comment>
<dbReference type="PROSITE" id="PS50110">
    <property type="entry name" value="RESPONSE_REGULATORY"/>
    <property type="match status" value="1"/>
</dbReference>
<feature type="modified residue" description="4-aspartylphosphate" evidence="5">
    <location>
        <position position="55"/>
    </location>
</feature>
<keyword evidence="9" id="KW-1185">Reference proteome</keyword>
<dbReference type="GO" id="GO:0003677">
    <property type="term" value="F:DNA binding"/>
    <property type="evidence" value="ECO:0007669"/>
    <property type="project" value="UniProtKB-KW"/>
</dbReference>
<dbReference type="SUPFAM" id="SSF52172">
    <property type="entry name" value="CheY-like"/>
    <property type="match status" value="1"/>
</dbReference>
<keyword evidence="1 5" id="KW-0597">Phosphoprotein</keyword>
<evidence type="ECO:0000256" key="1">
    <source>
        <dbReference type="ARBA" id="ARBA00022553"/>
    </source>
</evidence>
<keyword evidence="2" id="KW-0805">Transcription regulation</keyword>
<dbReference type="RefSeq" id="WP_173073588.1">
    <property type="nucleotide sequence ID" value="NZ_BAABJB010000026.1"/>
</dbReference>
<dbReference type="PRINTS" id="PR00038">
    <property type="entry name" value="HTHLUXR"/>
</dbReference>
<proteinExistence type="predicted"/>
<keyword evidence="4" id="KW-0804">Transcription</keyword>
<evidence type="ECO:0000256" key="2">
    <source>
        <dbReference type="ARBA" id="ARBA00023015"/>
    </source>
</evidence>
<gene>
    <name evidence="8" type="ORF">Prum_005240</name>
</gene>
<dbReference type="SMART" id="SM00421">
    <property type="entry name" value="HTH_LUXR"/>
    <property type="match status" value="1"/>
</dbReference>
<dbReference type="InterPro" id="IPR058245">
    <property type="entry name" value="NreC/VraR/RcsB-like_REC"/>
</dbReference>
<feature type="domain" description="Response regulatory" evidence="7">
    <location>
        <begin position="4"/>
        <end position="120"/>
    </location>
</feature>
<dbReference type="GO" id="GO:0000160">
    <property type="term" value="P:phosphorelay signal transduction system"/>
    <property type="evidence" value="ECO:0007669"/>
    <property type="project" value="InterPro"/>
</dbReference>
<evidence type="ECO:0000259" key="6">
    <source>
        <dbReference type="PROSITE" id="PS50043"/>
    </source>
</evidence>
<reference evidence="8 9" key="2">
    <citation type="submission" date="2020-03" db="EMBL/GenBank/DDBJ databases">
        <authorList>
            <person name="Ichikawa N."/>
            <person name="Kimura A."/>
            <person name="Kitahashi Y."/>
            <person name="Uohara A."/>
        </authorList>
    </citation>
    <scope>NUCLEOTIDE SEQUENCE [LARGE SCALE GENOMIC DNA]</scope>
    <source>
        <strain evidence="8 9">NBRC 108638</strain>
    </source>
</reference>
<name>A0A6V8KP00_9ACTN</name>
<evidence type="ECO:0000313" key="8">
    <source>
        <dbReference type="EMBL" id="GFJ86882.1"/>
    </source>
</evidence>
<dbReference type="Pfam" id="PF00196">
    <property type="entry name" value="GerE"/>
    <property type="match status" value="1"/>
</dbReference>
<evidence type="ECO:0000256" key="4">
    <source>
        <dbReference type="ARBA" id="ARBA00023163"/>
    </source>
</evidence>
<dbReference type="CDD" id="cd06170">
    <property type="entry name" value="LuxR_C_like"/>
    <property type="match status" value="1"/>
</dbReference>
<dbReference type="Pfam" id="PF00072">
    <property type="entry name" value="Response_reg"/>
    <property type="match status" value="1"/>
</dbReference>
<organism evidence="8 9">
    <name type="scientific">Phytohabitans rumicis</name>
    <dbReference type="NCBI Taxonomy" id="1076125"/>
    <lineage>
        <taxon>Bacteria</taxon>
        <taxon>Bacillati</taxon>
        <taxon>Actinomycetota</taxon>
        <taxon>Actinomycetes</taxon>
        <taxon>Micromonosporales</taxon>
        <taxon>Micromonosporaceae</taxon>
    </lineage>
</organism>
<dbReference type="Proteomes" id="UP000482960">
    <property type="component" value="Unassembled WGS sequence"/>
</dbReference>
<dbReference type="InterPro" id="IPR039420">
    <property type="entry name" value="WalR-like"/>
</dbReference>
<evidence type="ECO:0000256" key="3">
    <source>
        <dbReference type="ARBA" id="ARBA00023125"/>
    </source>
</evidence>
<feature type="domain" description="HTH luxR-type" evidence="6">
    <location>
        <begin position="148"/>
        <end position="213"/>
    </location>
</feature>
<dbReference type="CDD" id="cd17535">
    <property type="entry name" value="REC_NarL-like"/>
    <property type="match status" value="1"/>
</dbReference>